<comment type="caution">
    <text evidence="2">The sequence shown here is derived from an EMBL/GenBank/DDBJ whole genome shotgun (WGS) entry which is preliminary data.</text>
</comment>
<evidence type="ECO:0000256" key="1">
    <source>
        <dbReference type="SAM" id="Phobius"/>
    </source>
</evidence>
<feature type="transmembrane region" description="Helical" evidence="1">
    <location>
        <begin position="108"/>
        <end position="130"/>
    </location>
</feature>
<evidence type="ECO:0000313" key="2">
    <source>
        <dbReference type="EMBL" id="MBD2704582.1"/>
    </source>
</evidence>
<keyword evidence="3" id="KW-1185">Reference proteome</keyword>
<feature type="transmembrane region" description="Helical" evidence="1">
    <location>
        <begin position="289"/>
        <end position="312"/>
    </location>
</feature>
<feature type="transmembrane region" description="Helical" evidence="1">
    <location>
        <begin position="28"/>
        <end position="48"/>
    </location>
</feature>
<evidence type="ECO:0000313" key="3">
    <source>
        <dbReference type="Proteomes" id="UP000598820"/>
    </source>
</evidence>
<protein>
    <submittedName>
        <fullName evidence="2">Uncharacterized protein</fullName>
    </submittedName>
</protein>
<organism evidence="2 3">
    <name type="scientific">Spirosoma profusum</name>
    <dbReference type="NCBI Taxonomy" id="2771354"/>
    <lineage>
        <taxon>Bacteria</taxon>
        <taxon>Pseudomonadati</taxon>
        <taxon>Bacteroidota</taxon>
        <taxon>Cytophagia</taxon>
        <taxon>Cytophagales</taxon>
        <taxon>Cytophagaceae</taxon>
        <taxon>Spirosoma</taxon>
    </lineage>
</organism>
<dbReference type="AlphaFoldDB" id="A0A926Y3W8"/>
<feature type="transmembrane region" description="Helical" evidence="1">
    <location>
        <begin position="227"/>
        <end position="246"/>
    </location>
</feature>
<name>A0A926Y3W8_9BACT</name>
<keyword evidence="1" id="KW-0472">Membrane</keyword>
<keyword evidence="1" id="KW-0812">Transmembrane</keyword>
<feature type="transmembrane region" description="Helical" evidence="1">
    <location>
        <begin position="394"/>
        <end position="417"/>
    </location>
</feature>
<proteinExistence type="predicted"/>
<reference evidence="2" key="1">
    <citation type="submission" date="2020-09" db="EMBL/GenBank/DDBJ databases">
        <authorList>
            <person name="Kim M.K."/>
        </authorList>
    </citation>
    <scope>NUCLEOTIDE SEQUENCE</scope>
    <source>
        <strain evidence="2">BT702</strain>
    </source>
</reference>
<gene>
    <name evidence="2" type="ORF">IC229_28330</name>
</gene>
<feature type="transmembrane region" description="Helical" evidence="1">
    <location>
        <begin position="371"/>
        <end position="388"/>
    </location>
</feature>
<feature type="transmembrane region" description="Helical" evidence="1">
    <location>
        <begin position="332"/>
        <end position="359"/>
    </location>
</feature>
<feature type="transmembrane region" description="Helical" evidence="1">
    <location>
        <begin position="160"/>
        <end position="179"/>
    </location>
</feature>
<sequence>MLTSTTDTSQSAHRHQSTLESKTLVWTWLGYLLVALPVVVFALVWNAYAINIPKWDDHALRAFLYYSDQETTFSGKIYQLFKQHNEHRIVYDRIVTLLDYWLFSKLNFVHLMVVGNLSLVGLLALFIAVLNRAGKSILYAIPVSLLIFNLSHWENMYWGMAALQNFSVVLWIIAAFYFLSYTRHWGLAFIAATLATITSGNGLVVWPIGLLIILLRSTTSGNRTLRSLISWLVGGGIVIGLYFTGFEKPQDIAYVRPGIIDLLKGWFAFTGAAAEVVPIGSPLRSSIALGGLMAIISIGLIGWSVFRYRFAIANAVRNLLRLKSSEKTNQEAIPAITLFFWACAAFLLGTAAIVAWARTGFGAEILITSRYKMYSLTLLALLYVYLIATSGERIGRWLLVGGGVGAVAFAAISYLSFLDETIWWRHWFTTSQFNWTYTTNSPVATSDSVSEHYTDSAPAFYDSHLQTIYAPAQKPVTDLQVSKVANAFMVQNSTIPAGGLGDNGTYLIARSDKRTYLFPVWQNLRSIRSAKFMPANLFTDGFKGRFLSIDLEHGTYQLFILTISDNNRKAEIYPTNQTIFTEGPPVQSTSKNW</sequence>
<keyword evidence="1" id="KW-1133">Transmembrane helix</keyword>
<dbReference type="EMBL" id="JACWZY010000033">
    <property type="protein sequence ID" value="MBD2704582.1"/>
    <property type="molecule type" value="Genomic_DNA"/>
</dbReference>
<dbReference type="Proteomes" id="UP000598820">
    <property type="component" value="Unassembled WGS sequence"/>
</dbReference>
<accession>A0A926Y3W8</accession>
<dbReference type="RefSeq" id="WP_190891267.1">
    <property type="nucleotide sequence ID" value="NZ_JACWZY010000033.1"/>
</dbReference>
<feature type="transmembrane region" description="Helical" evidence="1">
    <location>
        <begin position="185"/>
        <end position="215"/>
    </location>
</feature>